<organism evidence="1 2">
    <name type="scientific">Caballeronia hypogeia</name>
    <dbReference type="NCBI Taxonomy" id="1777140"/>
    <lineage>
        <taxon>Bacteria</taxon>
        <taxon>Pseudomonadati</taxon>
        <taxon>Pseudomonadota</taxon>
        <taxon>Betaproteobacteria</taxon>
        <taxon>Burkholderiales</taxon>
        <taxon>Burkholderiaceae</taxon>
        <taxon>Caballeronia</taxon>
    </lineage>
</organism>
<dbReference type="OrthoDB" id="5513072at2"/>
<dbReference type="Proteomes" id="UP000054851">
    <property type="component" value="Unassembled WGS sequence"/>
</dbReference>
<accession>A0A158CEQ1</accession>
<dbReference type="PANTHER" id="PTHR43431">
    <property type="entry name" value="OXIDOREDUCTASE, SHORT CHAIN DEHYDROGENASE/REDUCTASE FAMILY (AFU_ORTHOLOGUE AFUA_5G14000)"/>
    <property type="match status" value="1"/>
</dbReference>
<dbReference type="STRING" id="1777140.AWB79_05258"/>
<dbReference type="PRINTS" id="PR00081">
    <property type="entry name" value="GDHRDH"/>
</dbReference>
<dbReference type="Gene3D" id="3.40.50.720">
    <property type="entry name" value="NAD(P)-binding Rossmann-like Domain"/>
    <property type="match status" value="1"/>
</dbReference>
<dbReference type="EMBL" id="FCOA02000021">
    <property type="protein sequence ID" value="SAK80848.1"/>
    <property type="molecule type" value="Genomic_DNA"/>
</dbReference>
<comment type="caution">
    <text evidence="1">The sequence shown here is derived from an EMBL/GenBank/DDBJ whole genome shotgun (WGS) entry which is preliminary data.</text>
</comment>
<evidence type="ECO:0000313" key="1">
    <source>
        <dbReference type="EMBL" id="SAK80848.1"/>
    </source>
</evidence>
<name>A0A158CEQ1_9BURK</name>
<gene>
    <name evidence="1" type="ORF">AWB79_05258</name>
</gene>
<dbReference type="SUPFAM" id="SSF51735">
    <property type="entry name" value="NAD(P)-binding Rossmann-fold domains"/>
    <property type="match status" value="1"/>
</dbReference>
<reference evidence="1" key="1">
    <citation type="submission" date="2016-01" db="EMBL/GenBank/DDBJ databases">
        <authorList>
            <person name="Peeters C."/>
        </authorList>
    </citation>
    <scope>NUCLEOTIDE SEQUENCE</scope>
    <source>
        <strain evidence="1">LMG 29322</strain>
    </source>
</reference>
<evidence type="ECO:0000313" key="2">
    <source>
        <dbReference type="Proteomes" id="UP000054851"/>
    </source>
</evidence>
<keyword evidence="2" id="KW-1185">Reference proteome</keyword>
<sequence length="237" mass="24894">MSPLPPSLPYRNALIIGAGPGISASLTRRLRAENIPVVIAARNVDKLAALVDETGAIALPVDATQASEVEALFNEADARIGAPEIVIYNASGRVRGPIVELDAAEVGNAIAVSALGAFHAVQQAARRMTSAGKGAILLTGATAGVKGFALSAPFAMGKFALRGLAQSAARELAPKGIHVAHFVIDGGVRADHRPEPADAPDSMLDPDAIAQTYMDVLRQHRSAWAWEIELRPWVEKF</sequence>
<protein>
    <submittedName>
        <fullName evidence="1">Short chain dehydrogenase/reductase family oxidoreductase</fullName>
    </submittedName>
</protein>
<dbReference type="InterPro" id="IPR036291">
    <property type="entry name" value="NAD(P)-bd_dom_sf"/>
</dbReference>
<dbReference type="InterPro" id="IPR002347">
    <property type="entry name" value="SDR_fam"/>
</dbReference>
<dbReference type="PANTHER" id="PTHR43431:SF7">
    <property type="entry name" value="OXIDOREDUCTASE, SHORT CHAIN DEHYDROGENASE_REDUCTASE FAMILY (AFU_ORTHOLOGUE AFUA_5G14000)"/>
    <property type="match status" value="1"/>
</dbReference>
<dbReference type="RefSeq" id="WP_061170349.1">
    <property type="nucleotide sequence ID" value="NZ_FCOA02000021.1"/>
</dbReference>
<dbReference type="Pfam" id="PF00106">
    <property type="entry name" value="adh_short"/>
    <property type="match status" value="1"/>
</dbReference>
<dbReference type="AlphaFoldDB" id="A0A158CEQ1"/>
<proteinExistence type="predicted"/>